<dbReference type="PANTHER" id="PTHR23301">
    <property type="entry name" value="CHITIN BINDING PERITROPHIN-A"/>
    <property type="match status" value="1"/>
</dbReference>
<evidence type="ECO:0000256" key="2">
    <source>
        <dbReference type="ARBA" id="ARBA00022729"/>
    </source>
</evidence>
<evidence type="ECO:0000259" key="6">
    <source>
        <dbReference type="PROSITE" id="PS50940"/>
    </source>
</evidence>
<evidence type="ECO:0000313" key="7">
    <source>
        <dbReference type="EnsemblMetazoa" id="ENSAATROPP005569"/>
    </source>
</evidence>
<dbReference type="AlphaFoldDB" id="A0AAG5D3W5"/>
<evidence type="ECO:0000256" key="1">
    <source>
        <dbReference type="ARBA" id="ARBA00022669"/>
    </source>
</evidence>
<keyword evidence="1" id="KW-0147">Chitin-binding</keyword>
<dbReference type="PANTHER" id="PTHR23301:SF0">
    <property type="entry name" value="CHITIN-BINDING TYPE-2 DOMAIN-CONTAINING PROTEIN-RELATED"/>
    <property type="match status" value="1"/>
</dbReference>
<dbReference type="Proteomes" id="UP000075880">
    <property type="component" value="Unassembled WGS sequence"/>
</dbReference>
<dbReference type="InterPro" id="IPR002557">
    <property type="entry name" value="Chitin-bd_dom"/>
</dbReference>
<sequence length="247" mass="26118">MYQSVTYRIEENAQLTKDSGAMKQLIVFVTLTVASVLAQESCIPGVTCAPSNCIVDARCPTVNQPLALLVPHTSCNKYYACNGGRACEMDCPAGLHFNSVLSICDWPHQACCDPTVQCRPDPCFPGATCPPNGPAPGPPAPAPPAPAPPAPSPPADDGCTACPLNCVPNTSCPSFNPPKPVFLAHPDCARYYVCETGRACEMVCPVGLHFNNREWVCDYPHRACCDPTIECVPESCIPGVTCPPAVA</sequence>
<protein>
    <recommendedName>
        <fullName evidence="6">Chitin-binding type-2 domain-containing protein</fullName>
    </recommendedName>
</protein>
<evidence type="ECO:0000256" key="4">
    <source>
        <dbReference type="ARBA" id="ARBA00023157"/>
    </source>
</evidence>
<keyword evidence="4" id="KW-1015">Disulfide bond</keyword>
<evidence type="ECO:0000256" key="3">
    <source>
        <dbReference type="ARBA" id="ARBA00022737"/>
    </source>
</evidence>
<dbReference type="GO" id="GO:0005576">
    <property type="term" value="C:extracellular region"/>
    <property type="evidence" value="ECO:0007669"/>
    <property type="project" value="InterPro"/>
</dbReference>
<proteinExistence type="predicted"/>
<dbReference type="InterPro" id="IPR051940">
    <property type="entry name" value="Chitin_bind-dev_reg"/>
</dbReference>
<dbReference type="Gene3D" id="2.170.140.10">
    <property type="entry name" value="Chitin binding domain"/>
    <property type="match status" value="2"/>
</dbReference>
<dbReference type="SMART" id="SM00494">
    <property type="entry name" value="ChtBD2"/>
    <property type="match status" value="2"/>
</dbReference>
<reference evidence="7" key="1">
    <citation type="submission" date="2024-04" db="UniProtKB">
        <authorList>
            <consortium name="EnsemblMetazoa"/>
        </authorList>
    </citation>
    <scope>IDENTIFICATION</scope>
    <source>
        <strain evidence="7">EBRO</strain>
    </source>
</reference>
<feature type="domain" description="Chitin-binding type-2" evidence="6">
    <location>
        <begin position="56"/>
        <end position="114"/>
    </location>
</feature>
<dbReference type="Pfam" id="PF01607">
    <property type="entry name" value="CBM_14"/>
    <property type="match status" value="2"/>
</dbReference>
<organism evidence="7 8">
    <name type="scientific">Anopheles atroparvus</name>
    <name type="common">European mosquito</name>
    <dbReference type="NCBI Taxonomy" id="41427"/>
    <lineage>
        <taxon>Eukaryota</taxon>
        <taxon>Metazoa</taxon>
        <taxon>Ecdysozoa</taxon>
        <taxon>Arthropoda</taxon>
        <taxon>Hexapoda</taxon>
        <taxon>Insecta</taxon>
        <taxon>Pterygota</taxon>
        <taxon>Neoptera</taxon>
        <taxon>Endopterygota</taxon>
        <taxon>Diptera</taxon>
        <taxon>Nematocera</taxon>
        <taxon>Culicoidea</taxon>
        <taxon>Culicidae</taxon>
        <taxon>Anophelinae</taxon>
        <taxon>Anopheles</taxon>
    </lineage>
</organism>
<accession>A0AAG5D3W5</accession>
<keyword evidence="5" id="KW-0325">Glycoprotein</keyword>
<dbReference type="EnsemblMetazoa" id="ENSAATROPT006117">
    <property type="protein sequence ID" value="ENSAATROPP005569"/>
    <property type="gene ID" value="ENSAATROPG004950"/>
</dbReference>
<keyword evidence="2" id="KW-0732">Signal</keyword>
<feature type="domain" description="Chitin-binding type-2" evidence="6">
    <location>
        <begin position="169"/>
        <end position="227"/>
    </location>
</feature>
<keyword evidence="3" id="KW-0677">Repeat</keyword>
<dbReference type="PROSITE" id="PS50940">
    <property type="entry name" value="CHIT_BIND_II"/>
    <property type="match status" value="2"/>
</dbReference>
<name>A0AAG5D3W5_ANOAO</name>
<dbReference type="InterPro" id="IPR036508">
    <property type="entry name" value="Chitin-bd_dom_sf"/>
</dbReference>
<evidence type="ECO:0000313" key="8">
    <source>
        <dbReference type="Proteomes" id="UP000075880"/>
    </source>
</evidence>
<dbReference type="SUPFAM" id="SSF57625">
    <property type="entry name" value="Invertebrate chitin-binding proteins"/>
    <property type="match status" value="2"/>
</dbReference>
<evidence type="ECO:0000256" key="5">
    <source>
        <dbReference type="ARBA" id="ARBA00023180"/>
    </source>
</evidence>
<dbReference type="GO" id="GO:0008061">
    <property type="term" value="F:chitin binding"/>
    <property type="evidence" value="ECO:0007669"/>
    <property type="project" value="UniProtKB-KW"/>
</dbReference>
<keyword evidence="8" id="KW-1185">Reference proteome</keyword>